<feature type="domain" description="Histidine kinase" evidence="10">
    <location>
        <begin position="348"/>
        <end position="552"/>
    </location>
</feature>
<feature type="transmembrane region" description="Helical" evidence="9">
    <location>
        <begin position="32"/>
        <end position="51"/>
    </location>
</feature>
<sequence>MNFLETSLLATILASLAVICIYIYLFLQYRQLYLALWISGWILHFGRFAFFTTNLPEIEFPLLVIYQLATIVSCVLLLKATSLLTERNLNTSWYFWAAIATICSDSAAYLKLSFLLASLPTCIYIGLLYCKTGLLFIKHLEIPGIGKYVTGVAFIILGIHAIDLPFLIEIERIVPWGFLVDALLRFVIGVGTLIVFFEKTRSDFLLKDQDYRLLAENASDVIFRCKIRPVFAFDYISPSVFKLTGFYPREFYKSPKLLLSIIYPSDRPLLKMSLKSITSIKGNLLTLRLIKPNQEIVWVEQKSTPIFDNKNTCIGLEGIVRDISSRKIMEQDLSRLDRLNAIGQMAASVAHEIRNPMTTVRGYLQFFSNKQEFSKYKSQFGLLIEELDRTNLIIKEYLSLSQHKIVDFNISHLNSIIESLYPLVKADANGMNKDINLCLNPIPELYIDEKEIRQLILNLVRNGLEAMSSGGIITISTFPEDDKVVLSIKDQGNGIPLHILENIGKPFVSTKENGTGLGLAICYRIAERHQAKIAVKSDSTGTTFLIYFQLTAK</sequence>
<feature type="transmembrane region" description="Helical" evidence="9">
    <location>
        <begin position="6"/>
        <end position="25"/>
    </location>
</feature>
<dbReference type="PROSITE" id="PS50112">
    <property type="entry name" value="PAS"/>
    <property type="match status" value="1"/>
</dbReference>
<evidence type="ECO:0000313" key="14">
    <source>
        <dbReference type="Proteomes" id="UP000214880"/>
    </source>
</evidence>
<keyword evidence="7" id="KW-0067">ATP-binding</keyword>
<evidence type="ECO:0000313" key="13">
    <source>
        <dbReference type="EMBL" id="SDM99492.1"/>
    </source>
</evidence>
<dbReference type="RefSeq" id="WP_092074507.1">
    <property type="nucleotide sequence ID" value="NZ_FNHB01000010.1"/>
</dbReference>
<dbReference type="InterPro" id="IPR036097">
    <property type="entry name" value="HisK_dim/P_sf"/>
</dbReference>
<accession>A0A1G9XRP1</accession>
<dbReference type="InterPro" id="IPR003594">
    <property type="entry name" value="HATPase_dom"/>
</dbReference>
<keyword evidence="9" id="KW-0472">Membrane</keyword>
<dbReference type="PANTHER" id="PTHR43065:SF46">
    <property type="entry name" value="C4-DICARBOXYLATE TRANSPORT SENSOR PROTEIN DCTB"/>
    <property type="match status" value="1"/>
</dbReference>
<protein>
    <recommendedName>
        <fullName evidence="2">histidine kinase</fullName>
        <ecNumber evidence="2">2.7.13.3</ecNumber>
    </recommendedName>
</protein>
<dbReference type="Pfam" id="PF00512">
    <property type="entry name" value="HisKA"/>
    <property type="match status" value="1"/>
</dbReference>
<feature type="domain" description="PAC" evidence="12">
    <location>
        <begin position="283"/>
        <end position="335"/>
    </location>
</feature>
<gene>
    <name evidence="13" type="ORF">SAMN04488502_11026</name>
</gene>
<evidence type="ECO:0000256" key="2">
    <source>
        <dbReference type="ARBA" id="ARBA00012438"/>
    </source>
</evidence>
<dbReference type="InterPro" id="IPR004358">
    <property type="entry name" value="Sig_transdc_His_kin-like_C"/>
</dbReference>
<dbReference type="GO" id="GO:0005524">
    <property type="term" value="F:ATP binding"/>
    <property type="evidence" value="ECO:0007669"/>
    <property type="project" value="UniProtKB-KW"/>
</dbReference>
<evidence type="ECO:0000259" key="12">
    <source>
        <dbReference type="PROSITE" id="PS50113"/>
    </source>
</evidence>
<evidence type="ECO:0000256" key="3">
    <source>
        <dbReference type="ARBA" id="ARBA00022553"/>
    </source>
</evidence>
<dbReference type="SMART" id="SM00387">
    <property type="entry name" value="HATPase_c"/>
    <property type="match status" value="1"/>
</dbReference>
<dbReference type="InterPro" id="IPR000014">
    <property type="entry name" value="PAS"/>
</dbReference>
<dbReference type="Proteomes" id="UP000214880">
    <property type="component" value="Unassembled WGS sequence"/>
</dbReference>
<dbReference type="Gene3D" id="1.10.287.130">
    <property type="match status" value="1"/>
</dbReference>
<dbReference type="EC" id="2.7.13.3" evidence="2"/>
<evidence type="ECO:0000256" key="4">
    <source>
        <dbReference type="ARBA" id="ARBA00022679"/>
    </source>
</evidence>
<keyword evidence="8" id="KW-0902">Two-component regulatory system</keyword>
<keyword evidence="5" id="KW-0547">Nucleotide-binding</keyword>
<dbReference type="SUPFAM" id="SSF55785">
    <property type="entry name" value="PYP-like sensor domain (PAS domain)"/>
    <property type="match status" value="1"/>
</dbReference>
<keyword evidence="9" id="KW-0812">Transmembrane</keyword>
<evidence type="ECO:0000256" key="5">
    <source>
        <dbReference type="ARBA" id="ARBA00022741"/>
    </source>
</evidence>
<dbReference type="Pfam" id="PF02518">
    <property type="entry name" value="HATPase_c"/>
    <property type="match status" value="1"/>
</dbReference>
<feature type="transmembrane region" description="Helical" evidence="9">
    <location>
        <begin position="174"/>
        <end position="197"/>
    </location>
</feature>
<evidence type="ECO:0000256" key="9">
    <source>
        <dbReference type="SAM" id="Phobius"/>
    </source>
</evidence>
<dbReference type="Gene3D" id="3.30.450.20">
    <property type="entry name" value="PAS domain"/>
    <property type="match status" value="1"/>
</dbReference>
<dbReference type="Gene3D" id="3.30.565.10">
    <property type="entry name" value="Histidine kinase-like ATPase, C-terminal domain"/>
    <property type="match status" value="1"/>
</dbReference>
<dbReference type="OrthoDB" id="1672409at2"/>
<dbReference type="STRING" id="146817.SAMN04488502_11026"/>
<keyword evidence="6 13" id="KW-0418">Kinase</keyword>
<organism evidence="13 14">
    <name type="scientific">Dendrosporobacter quercicolus</name>
    <dbReference type="NCBI Taxonomy" id="146817"/>
    <lineage>
        <taxon>Bacteria</taxon>
        <taxon>Bacillati</taxon>
        <taxon>Bacillota</taxon>
        <taxon>Negativicutes</taxon>
        <taxon>Selenomonadales</taxon>
        <taxon>Sporomusaceae</taxon>
        <taxon>Dendrosporobacter</taxon>
    </lineage>
</organism>
<evidence type="ECO:0000259" key="11">
    <source>
        <dbReference type="PROSITE" id="PS50112"/>
    </source>
</evidence>
<dbReference type="CDD" id="cd00082">
    <property type="entry name" value="HisKA"/>
    <property type="match status" value="1"/>
</dbReference>
<dbReference type="SUPFAM" id="SSF47384">
    <property type="entry name" value="Homodimeric domain of signal transducing histidine kinase"/>
    <property type="match status" value="1"/>
</dbReference>
<keyword evidence="9" id="KW-1133">Transmembrane helix</keyword>
<dbReference type="InterPro" id="IPR003661">
    <property type="entry name" value="HisK_dim/P_dom"/>
</dbReference>
<evidence type="ECO:0000256" key="1">
    <source>
        <dbReference type="ARBA" id="ARBA00000085"/>
    </source>
</evidence>
<dbReference type="PRINTS" id="PR00344">
    <property type="entry name" value="BCTRLSENSOR"/>
</dbReference>
<feature type="transmembrane region" description="Helical" evidence="9">
    <location>
        <begin position="148"/>
        <end position="168"/>
    </location>
</feature>
<dbReference type="SMART" id="SM00388">
    <property type="entry name" value="HisKA"/>
    <property type="match status" value="1"/>
</dbReference>
<comment type="catalytic activity">
    <reaction evidence="1">
        <text>ATP + protein L-histidine = ADP + protein N-phospho-L-histidine.</text>
        <dbReference type="EC" id="2.7.13.3"/>
    </reaction>
</comment>
<dbReference type="SUPFAM" id="SSF55874">
    <property type="entry name" value="ATPase domain of HSP90 chaperone/DNA topoisomerase II/histidine kinase"/>
    <property type="match status" value="1"/>
</dbReference>
<dbReference type="InterPro" id="IPR013655">
    <property type="entry name" value="PAS_fold_3"/>
</dbReference>
<keyword evidence="14" id="KW-1185">Reference proteome</keyword>
<dbReference type="Pfam" id="PF08447">
    <property type="entry name" value="PAS_3"/>
    <property type="match status" value="1"/>
</dbReference>
<keyword evidence="3" id="KW-0597">Phosphoprotein</keyword>
<feature type="domain" description="PAS" evidence="11">
    <location>
        <begin position="207"/>
        <end position="281"/>
    </location>
</feature>
<dbReference type="InterPro" id="IPR005467">
    <property type="entry name" value="His_kinase_dom"/>
</dbReference>
<dbReference type="AlphaFoldDB" id="A0A1G9XRP1"/>
<dbReference type="InterPro" id="IPR000700">
    <property type="entry name" value="PAS-assoc_C"/>
</dbReference>
<evidence type="ECO:0000256" key="8">
    <source>
        <dbReference type="ARBA" id="ARBA00023012"/>
    </source>
</evidence>
<dbReference type="GO" id="GO:0000155">
    <property type="term" value="F:phosphorelay sensor kinase activity"/>
    <property type="evidence" value="ECO:0007669"/>
    <property type="project" value="InterPro"/>
</dbReference>
<dbReference type="PROSITE" id="PS50113">
    <property type="entry name" value="PAC"/>
    <property type="match status" value="1"/>
</dbReference>
<evidence type="ECO:0000259" key="10">
    <source>
        <dbReference type="PROSITE" id="PS50109"/>
    </source>
</evidence>
<dbReference type="PANTHER" id="PTHR43065">
    <property type="entry name" value="SENSOR HISTIDINE KINASE"/>
    <property type="match status" value="1"/>
</dbReference>
<dbReference type="EMBL" id="FNHB01000010">
    <property type="protein sequence ID" value="SDM99492.1"/>
    <property type="molecule type" value="Genomic_DNA"/>
</dbReference>
<dbReference type="InterPro" id="IPR036890">
    <property type="entry name" value="HATPase_C_sf"/>
</dbReference>
<feature type="transmembrane region" description="Helical" evidence="9">
    <location>
        <begin position="116"/>
        <end position="136"/>
    </location>
</feature>
<dbReference type="PROSITE" id="PS50109">
    <property type="entry name" value="HIS_KIN"/>
    <property type="match status" value="1"/>
</dbReference>
<reference evidence="13 14" key="1">
    <citation type="submission" date="2016-10" db="EMBL/GenBank/DDBJ databases">
        <authorList>
            <person name="de Groot N.N."/>
        </authorList>
    </citation>
    <scope>NUCLEOTIDE SEQUENCE [LARGE SCALE GENOMIC DNA]</scope>
    <source>
        <strain evidence="13 14">DSM 1736</strain>
    </source>
</reference>
<evidence type="ECO:0000256" key="7">
    <source>
        <dbReference type="ARBA" id="ARBA00022840"/>
    </source>
</evidence>
<feature type="transmembrane region" description="Helical" evidence="9">
    <location>
        <begin position="63"/>
        <end position="81"/>
    </location>
</feature>
<keyword evidence="4" id="KW-0808">Transferase</keyword>
<name>A0A1G9XRP1_9FIRM</name>
<evidence type="ECO:0000256" key="6">
    <source>
        <dbReference type="ARBA" id="ARBA00022777"/>
    </source>
</evidence>
<proteinExistence type="predicted"/>
<dbReference type="InterPro" id="IPR035965">
    <property type="entry name" value="PAS-like_dom_sf"/>
</dbReference>